<evidence type="ECO:0000256" key="2">
    <source>
        <dbReference type="ARBA" id="ARBA00022741"/>
    </source>
</evidence>
<dbReference type="PANTHER" id="PTHR42749">
    <property type="entry name" value="CELL SHAPE-DETERMINING PROTEIN MREB"/>
    <property type="match status" value="1"/>
</dbReference>
<dbReference type="GO" id="GO:0005524">
    <property type="term" value="F:ATP binding"/>
    <property type="evidence" value="ECO:0007669"/>
    <property type="project" value="UniProtKB-KW"/>
</dbReference>
<feature type="region of interest" description="Disordered" evidence="6">
    <location>
        <begin position="437"/>
        <end position="477"/>
    </location>
</feature>
<dbReference type="EMBL" id="BMPI01000056">
    <property type="protein sequence ID" value="GGM67807.1"/>
    <property type="molecule type" value="Genomic_DNA"/>
</dbReference>
<dbReference type="InterPro" id="IPR013126">
    <property type="entry name" value="Hsp_70_fam"/>
</dbReference>
<dbReference type="RefSeq" id="WP_190255451.1">
    <property type="nucleotide sequence ID" value="NZ_BMPI01000056.1"/>
</dbReference>
<proteinExistence type="inferred from homology"/>
<comment type="similarity">
    <text evidence="1">Belongs to the heat shock protein 70 family.</text>
</comment>
<evidence type="ECO:0000313" key="7">
    <source>
        <dbReference type="EMBL" id="GGM67807.1"/>
    </source>
</evidence>
<dbReference type="SUPFAM" id="SSF53067">
    <property type="entry name" value="Actin-like ATPase domain"/>
    <property type="match status" value="2"/>
</dbReference>
<dbReference type="PRINTS" id="PR00301">
    <property type="entry name" value="HEATSHOCK70"/>
</dbReference>
<keyword evidence="4" id="KW-0346">Stress response</keyword>
<feature type="compositionally biased region" description="Pro residues" evidence="6">
    <location>
        <begin position="450"/>
        <end position="471"/>
    </location>
</feature>
<comment type="caution">
    <text evidence="7">The sequence shown here is derived from an EMBL/GenBank/DDBJ whole genome shotgun (WGS) entry which is preliminary data.</text>
</comment>
<keyword evidence="3" id="KW-0067">ATP-binding</keyword>
<keyword evidence="8" id="KW-1185">Reference proteome</keyword>
<evidence type="ECO:0000256" key="3">
    <source>
        <dbReference type="ARBA" id="ARBA00022840"/>
    </source>
</evidence>
<dbReference type="Proteomes" id="UP000642070">
    <property type="component" value="Unassembled WGS sequence"/>
</dbReference>
<organism evidence="7 8">
    <name type="scientific">Dactylosporangium sucinum</name>
    <dbReference type="NCBI Taxonomy" id="1424081"/>
    <lineage>
        <taxon>Bacteria</taxon>
        <taxon>Bacillati</taxon>
        <taxon>Actinomycetota</taxon>
        <taxon>Actinomycetes</taxon>
        <taxon>Micromonosporales</taxon>
        <taxon>Micromonosporaceae</taxon>
        <taxon>Dactylosporangium</taxon>
    </lineage>
</organism>
<evidence type="ECO:0000256" key="5">
    <source>
        <dbReference type="ARBA" id="ARBA00023186"/>
    </source>
</evidence>
<dbReference type="InterPro" id="IPR018181">
    <property type="entry name" value="Heat_shock_70_CS"/>
</dbReference>
<gene>
    <name evidence="7" type="ORF">GCM10007977_082000</name>
</gene>
<evidence type="ECO:0000256" key="4">
    <source>
        <dbReference type="ARBA" id="ARBA00023016"/>
    </source>
</evidence>
<sequence>MTGQRFRLGVDFGTSTTVGMLQRPDGRVLPLLFDGSPLLSSAVLLGLDGRLHTGRDAAHLARGAPERLEPNPKRRIDDVTVLLGDAEVAVLDLIVAVLRRVTTEATRVAGPIADIVLTHPANWGSGRRALLAEAARQVGYGGIELVGEPLAAAMYLAHARGGDLPVGACVLVYDLGAGTCDVTLLRRQPTGFAPVASDGLNDLGGLDVDAAVIAFLQATYGELWTTPAARRQLWDDVRSAKEMLSRASGTLVMVPALAKEVPLGREQLEGLARPVLRPTIAMTRALLQQSGVPASSVAGVFLVGGSSRIPLVATLLHEALGIAPLVAEQPELVVAEGSLYASSLPPATQAFPTATMGPATTAFPSTSTFSAAPFAPPSSAPPYAPAGIPSSGPPFAPPGVPASGPPYAPPFAPTSPYPASPVSPSVPYSPATQISANPAVAGPYSTDAQLPPPPISSPPGPQATPRPPSGPRPRRRSPAATVLAVVAVLAVLSGAAFAAVKLLGTGDATPGDATPSTAGSSTHLRGAAGKYVMTKLPANLCDSADVSAITAQYPKATGDPGAQRQLTTVFGYSICTLTRTRNETSPTGYQAATISFNAQVYADLGTAGTTFQGTVDNARLNSQVTTVDGLGEQGFAYEQHSSTDLEKRTLTLVVTARDNNLVWTTNLTVVRADAVGWTAQEKTALRDKAIESTKATFKKAVTPLA</sequence>
<protein>
    <submittedName>
        <fullName evidence="7">Uncharacterized protein</fullName>
    </submittedName>
</protein>
<dbReference type="PROSITE" id="PS01036">
    <property type="entry name" value="HSP70_3"/>
    <property type="match status" value="1"/>
</dbReference>
<accession>A0A917X403</accession>
<dbReference type="PANTHER" id="PTHR42749:SF1">
    <property type="entry name" value="CELL SHAPE-DETERMINING PROTEIN MREB"/>
    <property type="match status" value="1"/>
</dbReference>
<dbReference type="Pfam" id="PF00012">
    <property type="entry name" value="HSP70"/>
    <property type="match status" value="1"/>
</dbReference>
<keyword evidence="2" id="KW-0547">Nucleotide-binding</keyword>
<reference evidence="7" key="1">
    <citation type="journal article" date="2014" name="Int. J. Syst. Evol. Microbiol.">
        <title>Complete genome sequence of Corynebacterium casei LMG S-19264T (=DSM 44701T), isolated from a smear-ripened cheese.</title>
        <authorList>
            <consortium name="US DOE Joint Genome Institute (JGI-PGF)"/>
            <person name="Walter F."/>
            <person name="Albersmeier A."/>
            <person name="Kalinowski J."/>
            <person name="Ruckert C."/>
        </authorList>
    </citation>
    <scope>NUCLEOTIDE SEQUENCE</scope>
    <source>
        <strain evidence="7">JCM 19831</strain>
    </source>
</reference>
<keyword evidence="5" id="KW-0143">Chaperone</keyword>
<evidence type="ECO:0000313" key="8">
    <source>
        <dbReference type="Proteomes" id="UP000642070"/>
    </source>
</evidence>
<name>A0A917X403_9ACTN</name>
<evidence type="ECO:0000256" key="1">
    <source>
        <dbReference type="ARBA" id="ARBA00007381"/>
    </source>
</evidence>
<reference evidence="7" key="2">
    <citation type="submission" date="2020-09" db="EMBL/GenBank/DDBJ databases">
        <authorList>
            <person name="Sun Q."/>
            <person name="Ohkuma M."/>
        </authorList>
    </citation>
    <scope>NUCLEOTIDE SEQUENCE</scope>
    <source>
        <strain evidence="7">JCM 19831</strain>
    </source>
</reference>
<dbReference type="InterPro" id="IPR043129">
    <property type="entry name" value="ATPase_NBD"/>
</dbReference>
<dbReference type="AlphaFoldDB" id="A0A917X403"/>
<dbReference type="Gene3D" id="3.90.640.10">
    <property type="entry name" value="Actin, Chain A, domain 4"/>
    <property type="match status" value="1"/>
</dbReference>
<evidence type="ECO:0000256" key="6">
    <source>
        <dbReference type="SAM" id="MobiDB-lite"/>
    </source>
</evidence>
<dbReference type="GO" id="GO:0140662">
    <property type="term" value="F:ATP-dependent protein folding chaperone"/>
    <property type="evidence" value="ECO:0007669"/>
    <property type="project" value="InterPro"/>
</dbReference>
<dbReference type="Gene3D" id="3.30.420.40">
    <property type="match status" value="2"/>
</dbReference>